<organism evidence="1 2">
    <name type="scientific">Ichthyophthirius multifiliis</name>
    <name type="common">White spot disease agent</name>
    <name type="synonym">Ich</name>
    <dbReference type="NCBI Taxonomy" id="5932"/>
    <lineage>
        <taxon>Eukaryota</taxon>
        <taxon>Sar</taxon>
        <taxon>Alveolata</taxon>
        <taxon>Ciliophora</taxon>
        <taxon>Intramacronucleata</taxon>
        <taxon>Oligohymenophorea</taxon>
        <taxon>Hymenostomatida</taxon>
        <taxon>Ophryoglenina</taxon>
        <taxon>Ichthyophthirius</taxon>
    </lineage>
</organism>
<reference evidence="1 2" key="1">
    <citation type="submission" date="2011-07" db="EMBL/GenBank/DDBJ databases">
        <authorList>
            <person name="Coyne R."/>
            <person name="Brami D."/>
            <person name="Johnson J."/>
            <person name="Hostetler J."/>
            <person name="Hannick L."/>
            <person name="Clark T."/>
            <person name="Cassidy-Hanley D."/>
            <person name="Inman J."/>
        </authorList>
    </citation>
    <scope>NUCLEOTIDE SEQUENCE [LARGE SCALE GENOMIC DNA]</scope>
    <source>
        <strain evidence="1 2">G5</strain>
    </source>
</reference>
<sequence length="272" mass="33066">MIMLQIFSKNINNKQPKLNIYKIKQKFFKKTQFIQKMPLLKKIYTKQNNQQKIPKFPKNNNFKINQNKFLFLKKTKMMTIINQIFKKSKIQSTQISKTKKQTIIYFSSPPHGFLNLKNISNPKNNLTCQSNLRKINTIQGLQMVYNYLKITLESNYQTFDRLFSMKTIQQRKIWSKNRTICYSIKLYLPIFRKNSAVFLQKDNYKKIYKNSYMQKYTFNKQTLLHILFSRIIQMQKRRICHINFTYKKTRILKTQKRKFPKTQKIYTNLVNK</sequence>
<dbReference type="AlphaFoldDB" id="G0QXE9"/>
<proteinExistence type="predicted"/>
<dbReference type="GeneID" id="14906220"/>
<dbReference type="RefSeq" id="XP_004031341.1">
    <property type="nucleotide sequence ID" value="XM_004031293.1"/>
</dbReference>
<dbReference type="EMBL" id="GL984068">
    <property type="protein sequence ID" value="EGR30105.1"/>
    <property type="molecule type" value="Genomic_DNA"/>
</dbReference>
<name>G0QXE9_ICHMU</name>
<gene>
    <name evidence="1" type="ORF">IMG5_142150</name>
</gene>
<dbReference type="InParanoid" id="G0QXE9"/>
<dbReference type="Proteomes" id="UP000008983">
    <property type="component" value="Unassembled WGS sequence"/>
</dbReference>
<evidence type="ECO:0000313" key="2">
    <source>
        <dbReference type="Proteomes" id="UP000008983"/>
    </source>
</evidence>
<protein>
    <submittedName>
        <fullName evidence="1">Uncharacterized protein</fullName>
    </submittedName>
</protein>
<keyword evidence="2" id="KW-1185">Reference proteome</keyword>
<accession>G0QXE9</accession>
<evidence type="ECO:0000313" key="1">
    <source>
        <dbReference type="EMBL" id="EGR30105.1"/>
    </source>
</evidence>